<evidence type="ECO:0000313" key="2">
    <source>
        <dbReference type="EMBL" id="SJK86052.1"/>
    </source>
</evidence>
<dbReference type="RefSeq" id="XP_021338249.1">
    <property type="nucleotide sequence ID" value="XM_021481627.1"/>
</dbReference>
<proteinExistence type="predicted"/>
<evidence type="ECO:0000256" key="1">
    <source>
        <dbReference type="SAM" id="Phobius"/>
    </source>
</evidence>
<feature type="transmembrane region" description="Helical" evidence="1">
    <location>
        <begin position="121"/>
        <end position="142"/>
    </location>
</feature>
<evidence type="ECO:0000313" key="3">
    <source>
        <dbReference type="Proteomes" id="UP000002899"/>
    </source>
</evidence>
<dbReference type="Proteomes" id="UP000002899">
    <property type="component" value="Chromosome II"/>
</dbReference>
<organism evidence="2 3">
    <name type="scientific">Babesia microti (strain RI)</name>
    <dbReference type="NCBI Taxonomy" id="1133968"/>
    <lineage>
        <taxon>Eukaryota</taxon>
        <taxon>Sar</taxon>
        <taxon>Alveolata</taxon>
        <taxon>Apicomplexa</taxon>
        <taxon>Aconoidasida</taxon>
        <taxon>Piroplasmida</taxon>
        <taxon>Babesiidae</taxon>
        <taxon>Babesia</taxon>
    </lineage>
</organism>
<name>A0A1R4AAM5_BABMR</name>
<reference evidence="2 3" key="1">
    <citation type="journal article" date="2012" name="Nucleic Acids Res.">
        <title>Sequencing of the smallest Apicomplexan genome from the human pathogen Babesia microti.</title>
        <authorList>
            <person name="Cornillot E."/>
            <person name="Hadj-Kaddour K."/>
            <person name="Dassouli A."/>
            <person name="Noel B."/>
            <person name="Ranwez V."/>
            <person name="Vacherie B."/>
            <person name="Augagneur Y."/>
            <person name="Bres V."/>
            <person name="Duclos A."/>
            <person name="Randazzo S."/>
            <person name="Carcy B."/>
            <person name="Debierre-Grockiego F."/>
            <person name="Delbecq S."/>
            <person name="Moubri-Menage K."/>
            <person name="Shams-Eldin H."/>
            <person name="Usmani-Brown S."/>
            <person name="Bringaud F."/>
            <person name="Wincker P."/>
            <person name="Vivares C.P."/>
            <person name="Schwarz R.T."/>
            <person name="Schetters T.P."/>
            <person name="Krause P.J."/>
            <person name="Gorenflot A."/>
            <person name="Berry V."/>
            <person name="Barbe V."/>
            <person name="Ben Mamoun C."/>
        </authorList>
    </citation>
    <scope>NUCLEOTIDE SEQUENCE [LARGE SCALE GENOMIC DNA]</scope>
    <source>
        <strain evidence="2 3">RI</strain>
    </source>
</reference>
<gene>
    <name evidence="2" type="ORF">BMR1_02g02890</name>
</gene>
<dbReference type="KEGG" id="bmic:BMR1_02g02890"/>
<dbReference type="VEuPathDB" id="PiroplasmaDB:BMR1_02g02890"/>
<keyword evidence="3" id="KW-1185">Reference proteome</keyword>
<keyword evidence="1" id="KW-0812">Transmembrane</keyword>
<dbReference type="AlphaFoldDB" id="A0A1R4AAM5"/>
<dbReference type="GeneID" id="24424359"/>
<dbReference type="EMBL" id="FO082872">
    <property type="protein sequence ID" value="SJK86052.1"/>
    <property type="molecule type" value="Genomic_DNA"/>
</dbReference>
<accession>A0A1R4AAM5</accession>
<sequence length="163" mass="19177">MMDGFINTIWVYCFISYLTISNILIHGCETNYMIQKFSKFGDELTLTENDRIFIQKLRRSSWQKCPKLSPYFKSYIAQNWHRLSRKMQITSAKMYFYLKNFISNETITFNAYIAVCAEWVFFVYLALRIITVGIMMPIEAVARFAFIFSSLSTYSPAASRFST</sequence>
<keyword evidence="1" id="KW-1133">Transmembrane helix</keyword>
<protein>
    <submittedName>
        <fullName evidence="2">Uncharacterized protein</fullName>
    </submittedName>
</protein>
<reference evidence="2 3" key="2">
    <citation type="journal article" date="2013" name="PLoS ONE">
        <title>Whole genome mapping and re-organization of the nuclear and mitochondrial genomes of Babesia microti isolates.</title>
        <authorList>
            <person name="Cornillot E."/>
            <person name="Dassouli A."/>
            <person name="Garg A."/>
            <person name="Pachikara N."/>
            <person name="Randazzo S."/>
            <person name="Depoix D."/>
            <person name="Carcy B."/>
            <person name="Delbecq S."/>
            <person name="Frutos R."/>
            <person name="Silva J.C."/>
            <person name="Sutton R."/>
            <person name="Krause P.J."/>
            <person name="Mamoun C.B."/>
        </authorList>
    </citation>
    <scope>NUCLEOTIDE SEQUENCE [LARGE SCALE GENOMIC DNA]</scope>
    <source>
        <strain evidence="2 3">RI</strain>
    </source>
</reference>
<keyword evidence="1" id="KW-0472">Membrane</keyword>
<feature type="transmembrane region" description="Helical" evidence="1">
    <location>
        <begin position="6"/>
        <end position="25"/>
    </location>
</feature>
<reference evidence="2 3" key="3">
    <citation type="journal article" date="2016" name="Sci. Rep.">
        <title>Genome-wide diversity and gene expression profiling of Babesia microti isolates identify polymorphic genes that mediate host-pathogen interactions.</title>
        <authorList>
            <person name="Silva J.C."/>
            <person name="Cornillot E."/>
            <person name="McCracken C."/>
            <person name="Usmani-Brown S."/>
            <person name="Dwivedi A."/>
            <person name="Ifeonu O.O."/>
            <person name="Crabtree J."/>
            <person name="Gotia H.T."/>
            <person name="Virji A.Z."/>
            <person name="Reynes C."/>
            <person name="Colinge J."/>
            <person name="Kumar V."/>
            <person name="Lawres L."/>
            <person name="Pazzi J.E."/>
            <person name="Pablo J.V."/>
            <person name="Hung C."/>
            <person name="Brancato J."/>
            <person name="Kumari P."/>
            <person name="Orvis J."/>
            <person name="Tretina K."/>
            <person name="Chibucos M."/>
            <person name="Ott S."/>
            <person name="Sadzewicz L."/>
            <person name="Sengamalay N."/>
            <person name="Shetty A.C."/>
            <person name="Su Q."/>
            <person name="Tallon L."/>
            <person name="Fraser C.M."/>
            <person name="Frutos R."/>
            <person name="Molina D.M."/>
            <person name="Krause P.J."/>
            <person name="Ben Mamoun C."/>
        </authorList>
    </citation>
    <scope>NUCLEOTIDE SEQUENCE [LARGE SCALE GENOMIC DNA]</scope>
    <source>
        <strain evidence="2 3">RI</strain>
    </source>
</reference>